<sequence length="112" mass="11699">MVWDCALLISRLSKSTVTIAVRPDKKRPRPPYASTPRAGTKCDAAIHKPVGYQPHCANTPSAGASLLRDAPLGFVPCPACAPAAVICSGPGSRNKRGTEGLDWGRGGSTDPF</sequence>
<dbReference type="AlphaFoldDB" id="A0AAN8B1G6"/>
<reference evidence="2 3" key="1">
    <citation type="journal article" date="2023" name="Mol. Biol. Evol.">
        <title>Genomics of Secondarily Temperate Adaptation in the Only Non-Antarctic Icefish.</title>
        <authorList>
            <person name="Rivera-Colon A.G."/>
            <person name="Rayamajhi N."/>
            <person name="Minhas B.F."/>
            <person name="Madrigal G."/>
            <person name="Bilyk K.T."/>
            <person name="Yoon V."/>
            <person name="Hune M."/>
            <person name="Gregory S."/>
            <person name="Cheng C.H.C."/>
            <person name="Catchen J.M."/>
        </authorList>
    </citation>
    <scope>NUCLEOTIDE SEQUENCE [LARGE SCALE GENOMIC DNA]</scope>
    <source>
        <strain evidence="2">JC2023a</strain>
    </source>
</reference>
<dbReference type="EMBL" id="JAULUE010002067">
    <property type="protein sequence ID" value="KAK5876676.1"/>
    <property type="molecule type" value="Genomic_DNA"/>
</dbReference>
<dbReference type="Proteomes" id="UP001335648">
    <property type="component" value="Unassembled WGS sequence"/>
</dbReference>
<accession>A0AAN8B1G6</accession>
<gene>
    <name evidence="2" type="ORF">CesoFtcFv8_026008</name>
</gene>
<feature type="region of interest" description="Disordered" evidence="1">
    <location>
        <begin position="91"/>
        <end position="112"/>
    </location>
</feature>
<organism evidence="2 3">
    <name type="scientific">Champsocephalus esox</name>
    <name type="common">pike icefish</name>
    <dbReference type="NCBI Taxonomy" id="159716"/>
    <lineage>
        <taxon>Eukaryota</taxon>
        <taxon>Metazoa</taxon>
        <taxon>Chordata</taxon>
        <taxon>Craniata</taxon>
        <taxon>Vertebrata</taxon>
        <taxon>Euteleostomi</taxon>
        <taxon>Actinopterygii</taxon>
        <taxon>Neopterygii</taxon>
        <taxon>Teleostei</taxon>
        <taxon>Neoteleostei</taxon>
        <taxon>Acanthomorphata</taxon>
        <taxon>Eupercaria</taxon>
        <taxon>Perciformes</taxon>
        <taxon>Notothenioidei</taxon>
        <taxon>Channichthyidae</taxon>
        <taxon>Champsocephalus</taxon>
    </lineage>
</organism>
<evidence type="ECO:0000256" key="1">
    <source>
        <dbReference type="SAM" id="MobiDB-lite"/>
    </source>
</evidence>
<protein>
    <submittedName>
        <fullName evidence="2">Uncharacterized protein</fullName>
    </submittedName>
</protein>
<feature type="compositionally biased region" description="Gly residues" evidence="1">
    <location>
        <begin position="103"/>
        <end position="112"/>
    </location>
</feature>
<evidence type="ECO:0000313" key="3">
    <source>
        <dbReference type="Proteomes" id="UP001335648"/>
    </source>
</evidence>
<proteinExistence type="predicted"/>
<evidence type="ECO:0000313" key="2">
    <source>
        <dbReference type="EMBL" id="KAK5876676.1"/>
    </source>
</evidence>
<comment type="caution">
    <text evidence="2">The sequence shown here is derived from an EMBL/GenBank/DDBJ whole genome shotgun (WGS) entry which is preliminary data.</text>
</comment>
<keyword evidence="3" id="KW-1185">Reference proteome</keyword>
<name>A0AAN8B1G6_9TELE</name>